<keyword evidence="3" id="KW-1185">Reference proteome</keyword>
<dbReference type="Proteomes" id="UP000230750">
    <property type="component" value="Unassembled WGS sequence"/>
</dbReference>
<protein>
    <submittedName>
        <fullName evidence="2">Uncharacterized protein</fullName>
    </submittedName>
</protein>
<name>A0A2G8KS27_STIJA</name>
<proteinExistence type="predicted"/>
<dbReference type="AlphaFoldDB" id="A0A2G8KS27"/>
<accession>A0A2G8KS27</accession>
<keyword evidence="1" id="KW-1133">Transmembrane helix</keyword>
<gene>
    <name evidence="2" type="ORF">BSL78_12351</name>
</gene>
<evidence type="ECO:0000313" key="3">
    <source>
        <dbReference type="Proteomes" id="UP000230750"/>
    </source>
</evidence>
<keyword evidence="1" id="KW-0812">Transmembrane</keyword>
<evidence type="ECO:0000313" key="2">
    <source>
        <dbReference type="EMBL" id="PIK50765.1"/>
    </source>
</evidence>
<keyword evidence="1" id="KW-0472">Membrane</keyword>
<dbReference type="EMBL" id="MRZV01000405">
    <property type="protein sequence ID" value="PIK50765.1"/>
    <property type="molecule type" value="Genomic_DNA"/>
</dbReference>
<organism evidence="2 3">
    <name type="scientific">Stichopus japonicus</name>
    <name type="common">Sea cucumber</name>
    <dbReference type="NCBI Taxonomy" id="307972"/>
    <lineage>
        <taxon>Eukaryota</taxon>
        <taxon>Metazoa</taxon>
        <taxon>Echinodermata</taxon>
        <taxon>Eleutherozoa</taxon>
        <taxon>Echinozoa</taxon>
        <taxon>Holothuroidea</taxon>
        <taxon>Aspidochirotacea</taxon>
        <taxon>Aspidochirotida</taxon>
        <taxon>Stichopodidae</taxon>
        <taxon>Apostichopus</taxon>
    </lineage>
</organism>
<sequence length="229" mass="25893">MSVFINDIKVGDTFSIREKADLLARFSTTDSSNFTSALSLECIIRSRTPNGDIKGLTSLQDENAVYIQQVRRDYSALTCWSRERKNATAVTIKLNVLYRPNCSLSTVNDFQGMEFYRCHCDANPNPIIYSFTANGKVIYNYTGNQISSDRVFHGARNITCSASNGLPSGYDSIAVIHLPETNESRRFARIIVGIVISVFYTLTGVLIFMRYRKQKTQEEGYTKTMIREV</sequence>
<comment type="caution">
    <text evidence="2">The sequence shown here is derived from an EMBL/GenBank/DDBJ whole genome shotgun (WGS) entry which is preliminary data.</text>
</comment>
<feature type="transmembrane region" description="Helical" evidence="1">
    <location>
        <begin position="187"/>
        <end position="209"/>
    </location>
</feature>
<reference evidence="2 3" key="1">
    <citation type="journal article" date="2017" name="PLoS Biol.">
        <title>The sea cucumber genome provides insights into morphological evolution and visceral regeneration.</title>
        <authorList>
            <person name="Zhang X."/>
            <person name="Sun L."/>
            <person name="Yuan J."/>
            <person name="Sun Y."/>
            <person name="Gao Y."/>
            <person name="Zhang L."/>
            <person name="Li S."/>
            <person name="Dai H."/>
            <person name="Hamel J.F."/>
            <person name="Liu C."/>
            <person name="Yu Y."/>
            <person name="Liu S."/>
            <person name="Lin W."/>
            <person name="Guo K."/>
            <person name="Jin S."/>
            <person name="Xu P."/>
            <person name="Storey K.B."/>
            <person name="Huan P."/>
            <person name="Zhang T."/>
            <person name="Zhou Y."/>
            <person name="Zhang J."/>
            <person name="Lin C."/>
            <person name="Li X."/>
            <person name="Xing L."/>
            <person name="Huo D."/>
            <person name="Sun M."/>
            <person name="Wang L."/>
            <person name="Mercier A."/>
            <person name="Li F."/>
            <person name="Yang H."/>
            <person name="Xiang J."/>
        </authorList>
    </citation>
    <scope>NUCLEOTIDE SEQUENCE [LARGE SCALE GENOMIC DNA]</scope>
    <source>
        <strain evidence="2">Shaxun</strain>
        <tissue evidence="2">Muscle</tissue>
    </source>
</reference>
<evidence type="ECO:0000256" key="1">
    <source>
        <dbReference type="SAM" id="Phobius"/>
    </source>
</evidence>